<evidence type="ECO:0000313" key="3">
    <source>
        <dbReference type="Proteomes" id="UP001193035"/>
    </source>
</evidence>
<accession>A0ABY2X5T5</accession>
<proteinExistence type="predicted"/>
<evidence type="ECO:0000313" key="2">
    <source>
        <dbReference type="EMBL" id="TMV10329.1"/>
    </source>
</evidence>
<feature type="chain" id="PRO_5045935445" evidence="1">
    <location>
        <begin position="23"/>
        <end position="240"/>
    </location>
</feature>
<reference evidence="2 3" key="1">
    <citation type="submission" date="2019-05" db="EMBL/GenBank/DDBJ databases">
        <title>Ruegeria sp. nov., isolated from tidal flat.</title>
        <authorList>
            <person name="Kim W."/>
        </authorList>
    </citation>
    <scope>NUCLEOTIDE SEQUENCE [LARGE SCALE GENOMIC DNA]</scope>
    <source>
        <strain evidence="2 3">CAU 1488</strain>
    </source>
</reference>
<comment type="caution">
    <text evidence="2">The sequence shown here is derived from an EMBL/GenBank/DDBJ whole genome shotgun (WGS) entry which is preliminary data.</text>
</comment>
<dbReference type="Proteomes" id="UP001193035">
    <property type="component" value="Unassembled WGS sequence"/>
</dbReference>
<keyword evidence="3" id="KW-1185">Reference proteome</keyword>
<evidence type="ECO:0000256" key="1">
    <source>
        <dbReference type="SAM" id="SignalP"/>
    </source>
</evidence>
<feature type="signal peptide" evidence="1">
    <location>
        <begin position="1"/>
        <end position="22"/>
    </location>
</feature>
<keyword evidence="1" id="KW-0732">Signal</keyword>
<name>A0ABY2X5T5_9RHOB</name>
<sequence length="240" mass="25701">MQYLLPLFLLVAFVGLVPSLHAQTVKTETVTSNTLSRVNYHIGGLGTVSVFLPAEILPGDTLTSRIRIAEEGEEDFDGFKLQIADETHPVRAGLVEWTIPNDADSVFFLGLVGATGNNVARVSVPLADYRSENEGIRGRDGDGLRVLPMDTVSDSYTAIPNDFFDGIEVIAASPRALVIFDTLVLDRRPDPVLCCSEGGPCGLTSCCVFIPSSSCTHCNVSGYDKCLLDDGPPTPNPSPD</sequence>
<organism evidence="2 3">
    <name type="scientific">Ruegeria sediminis</name>
    <dbReference type="NCBI Taxonomy" id="2583820"/>
    <lineage>
        <taxon>Bacteria</taxon>
        <taxon>Pseudomonadati</taxon>
        <taxon>Pseudomonadota</taxon>
        <taxon>Alphaproteobacteria</taxon>
        <taxon>Rhodobacterales</taxon>
        <taxon>Roseobacteraceae</taxon>
        <taxon>Ruegeria</taxon>
    </lineage>
</organism>
<gene>
    <name evidence="2" type="ORF">FGK63_04515</name>
</gene>
<dbReference type="RefSeq" id="WP_138840386.1">
    <property type="nucleotide sequence ID" value="NZ_VCPD01000001.1"/>
</dbReference>
<dbReference type="EMBL" id="VCPD01000001">
    <property type="protein sequence ID" value="TMV10329.1"/>
    <property type="molecule type" value="Genomic_DNA"/>
</dbReference>
<protein>
    <submittedName>
        <fullName evidence="2">Uncharacterized protein</fullName>
    </submittedName>
</protein>